<keyword evidence="14" id="KW-1185">Reference proteome</keyword>
<reference evidence="13 14" key="1">
    <citation type="submission" date="2016-10" db="EMBL/GenBank/DDBJ databases">
        <authorList>
            <person name="de Groot N.N."/>
        </authorList>
    </citation>
    <scope>NUCLEOTIDE SEQUENCE [LARGE SCALE GENOMIC DNA]</scope>
    <source>
        <strain evidence="13 14">CGMCC 1.6291</strain>
    </source>
</reference>
<dbReference type="Gene3D" id="3.55.40.10">
    <property type="entry name" value="minor pseudopilin epsh domain"/>
    <property type="match status" value="1"/>
</dbReference>
<comment type="similarity">
    <text evidence="9">Belongs to the GSP H family.</text>
</comment>
<dbReference type="STRING" id="406100.SAMN04488052_102435"/>
<dbReference type="PANTHER" id="PTHR30093:SF41">
    <property type="entry name" value="TYPE II SECRETION SYSTEM PROTEIN H"/>
    <property type="match status" value="1"/>
</dbReference>
<evidence type="ECO:0000256" key="1">
    <source>
        <dbReference type="ARBA" id="ARBA00004377"/>
    </source>
</evidence>
<evidence type="ECO:0000256" key="10">
    <source>
        <dbReference type="ARBA" id="ARBA00030775"/>
    </source>
</evidence>
<proteinExistence type="inferred from homology"/>
<keyword evidence="7 11" id="KW-1133">Transmembrane helix</keyword>
<feature type="transmembrane region" description="Helical" evidence="11">
    <location>
        <begin position="12"/>
        <end position="36"/>
    </location>
</feature>
<dbReference type="Pfam" id="PF12019">
    <property type="entry name" value="GspH"/>
    <property type="match status" value="1"/>
</dbReference>
<dbReference type="AlphaFoldDB" id="A0A1H8S372"/>
<dbReference type="GO" id="GO:0005886">
    <property type="term" value="C:plasma membrane"/>
    <property type="evidence" value="ECO:0007669"/>
    <property type="project" value="UniProtKB-SubCell"/>
</dbReference>
<name>A0A1H8S372_9GAMM</name>
<evidence type="ECO:0000256" key="8">
    <source>
        <dbReference type="ARBA" id="ARBA00023136"/>
    </source>
</evidence>
<evidence type="ECO:0000256" key="9">
    <source>
        <dbReference type="ARBA" id="ARBA00025772"/>
    </source>
</evidence>
<protein>
    <recommendedName>
        <fullName evidence="2">Type II secretion system protein H</fullName>
    </recommendedName>
    <alternativeName>
        <fullName evidence="10">General secretion pathway protein H</fullName>
    </alternativeName>
</protein>
<dbReference type="PANTHER" id="PTHR30093">
    <property type="entry name" value="GENERAL SECRETION PATHWAY PROTEIN G"/>
    <property type="match status" value="1"/>
</dbReference>
<accession>A0A1H8S372</accession>
<dbReference type="OrthoDB" id="2313614at2"/>
<gene>
    <name evidence="13" type="ORF">SAMN04488052_102435</name>
</gene>
<dbReference type="InterPro" id="IPR012902">
    <property type="entry name" value="N_methyl_site"/>
</dbReference>
<evidence type="ECO:0000256" key="11">
    <source>
        <dbReference type="SAM" id="Phobius"/>
    </source>
</evidence>
<dbReference type="GO" id="GO:0015628">
    <property type="term" value="P:protein secretion by the type II secretion system"/>
    <property type="evidence" value="ECO:0007669"/>
    <property type="project" value="InterPro"/>
</dbReference>
<keyword evidence="3" id="KW-1003">Cell membrane</keyword>
<keyword evidence="4" id="KW-0488">Methylation</keyword>
<evidence type="ECO:0000256" key="3">
    <source>
        <dbReference type="ARBA" id="ARBA00022475"/>
    </source>
</evidence>
<dbReference type="Pfam" id="PF07963">
    <property type="entry name" value="N_methyl"/>
    <property type="match status" value="1"/>
</dbReference>
<keyword evidence="5" id="KW-0997">Cell inner membrane</keyword>
<dbReference type="RefSeq" id="WP_091641919.1">
    <property type="nucleotide sequence ID" value="NZ_FOEG01000002.1"/>
</dbReference>
<keyword evidence="6 11" id="KW-0812">Transmembrane</keyword>
<dbReference type="InterPro" id="IPR022346">
    <property type="entry name" value="T2SS_GspH"/>
</dbReference>
<comment type="subcellular location">
    <subcellularLocation>
        <location evidence="1">Cell inner membrane</location>
        <topology evidence="1">Single-pass membrane protein</topology>
    </subcellularLocation>
</comment>
<dbReference type="PROSITE" id="PS00409">
    <property type="entry name" value="PROKAR_NTER_METHYL"/>
    <property type="match status" value="1"/>
</dbReference>
<dbReference type="NCBIfam" id="TIGR02532">
    <property type="entry name" value="IV_pilin_GFxxxE"/>
    <property type="match status" value="1"/>
</dbReference>
<sequence length="183" mass="19729">MERQSHSGFTLVELLIVLAVAAILFGVAIPSFTGLIEHERSEASLNDLRTGLHQAREYAIRNGMQVTACRSTDGSACLAGERWSEGWIVFEDPANRRDCNAETDGRCDHGGRVLSISPGLDTGAYITTNQFVSDTVRFSPLGDARASNGTFTACNAEGEVLRGMVLAFSGRMRVARDGENNAC</sequence>
<evidence type="ECO:0000313" key="13">
    <source>
        <dbReference type="EMBL" id="SEO72986.1"/>
    </source>
</evidence>
<evidence type="ECO:0000256" key="5">
    <source>
        <dbReference type="ARBA" id="ARBA00022519"/>
    </source>
</evidence>
<evidence type="ECO:0000313" key="14">
    <source>
        <dbReference type="Proteomes" id="UP000199657"/>
    </source>
</evidence>
<evidence type="ECO:0000256" key="7">
    <source>
        <dbReference type="ARBA" id="ARBA00022989"/>
    </source>
</evidence>
<dbReference type="EMBL" id="FOEG01000002">
    <property type="protein sequence ID" value="SEO72986.1"/>
    <property type="molecule type" value="Genomic_DNA"/>
</dbReference>
<evidence type="ECO:0000256" key="4">
    <source>
        <dbReference type="ARBA" id="ARBA00022481"/>
    </source>
</evidence>
<dbReference type="GO" id="GO:0015627">
    <property type="term" value="C:type II protein secretion system complex"/>
    <property type="evidence" value="ECO:0007669"/>
    <property type="project" value="InterPro"/>
</dbReference>
<dbReference type="Proteomes" id="UP000199657">
    <property type="component" value="Unassembled WGS sequence"/>
</dbReference>
<keyword evidence="8 11" id="KW-0472">Membrane</keyword>
<feature type="domain" description="General secretion pathway GspH" evidence="12">
    <location>
        <begin position="46"/>
        <end position="169"/>
    </location>
</feature>
<dbReference type="InterPro" id="IPR045584">
    <property type="entry name" value="Pilin-like"/>
</dbReference>
<evidence type="ECO:0000256" key="6">
    <source>
        <dbReference type="ARBA" id="ARBA00022692"/>
    </source>
</evidence>
<evidence type="ECO:0000256" key="2">
    <source>
        <dbReference type="ARBA" id="ARBA00021549"/>
    </source>
</evidence>
<organism evidence="13 14">
    <name type="scientific">Aquisalimonas asiatica</name>
    <dbReference type="NCBI Taxonomy" id="406100"/>
    <lineage>
        <taxon>Bacteria</taxon>
        <taxon>Pseudomonadati</taxon>
        <taxon>Pseudomonadota</taxon>
        <taxon>Gammaproteobacteria</taxon>
        <taxon>Chromatiales</taxon>
        <taxon>Ectothiorhodospiraceae</taxon>
        <taxon>Aquisalimonas</taxon>
    </lineage>
</organism>
<evidence type="ECO:0000259" key="12">
    <source>
        <dbReference type="Pfam" id="PF12019"/>
    </source>
</evidence>
<dbReference type="SUPFAM" id="SSF54523">
    <property type="entry name" value="Pili subunits"/>
    <property type="match status" value="1"/>
</dbReference>